<feature type="compositionally biased region" description="Basic and acidic residues" evidence="1">
    <location>
        <begin position="130"/>
        <end position="139"/>
    </location>
</feature>
<evidence type="ECO:0000313" key="3">
    <source>
        <dbReference type="RefSeq" id="XP_028034970.1"/>
    </source>
</evidence>
<reference evidence="3" key="1">
    <citation type="submission" date="2025-08" db="UniProtKB">
        <authorList>
            <consortium name="RefSeq"/>
        </authorList>
    </citation>
    <scope>IDENTIFICATION</scope>
    <source>
        <tissue evidence="3">Silk gland</tissue>
    </source>
</reference>
<accession>A0A6J2JZD2</accession>
<sequence>MHYSNYQKEIPYENYSSEESLSLRKISKVIEDAKTEKAIASDDDESDDITKSIYEMYYKVKPKKNAFKPFLRNPHLNHHTKNSRGSYSRKNVNLRPANRDASKRTIGRLIDKRRNVKTDDYSNESDESSEYTKIDEHRVYSSQEDSSEDIQTNEEYWRTQKNRRKRTLQREESESEGKQDYLITLRPTQIRTFVVWFDNIKN</sequence>
<feature type="compositionally biased region" description="Basic and acidic residues" evidence="1">
    <location>
        <begin position="97"/>
        <end position="120"/>
    </location>
</feature>
<proteinExistence type="predicted"/>
<feature type="compositionally biased region" description="Basic and acidic residues" evidence="1">
    <location>
        <begin position="168"/>
        <end position="178"/>
    </location>
</feature>
<organism evidence="2 3">
    <name type="scientific">Bombyx mandarina</name>
    <name type="common">Wild silk moth</name>
    <name type="synonym">Wild silkworm</name>
    <dbReference type="NCBI Taxonomy" id="7092"/>
    <lineage>
        <taxon>Eukaryota</taxon>
        <taxon>Metazoa</taxon>
        <taxon>Ecdysozoa</taxon>
        <taxon>Arthropoda</taxon>
        <taxon>Hexapoda</taxon>
        <taxon>Insecta</taxon>
        <taxon>Pterygota</taxon>
        <taxon>Neoptera</taxon>
        <taxon>Endopterygota</taxon>
        <taxon>Lepidoptera</taxon>
        <taxon>Glossata</taxon>
        <taxon>Ditrysia</taxon>
        <taxon>Bombycoidea</taxon>
        <taxon>Bombycidae</taxon>
        <taxon>Bombycinae</taxon>
        <taxon>Bombyx</taxon>
    </lineage>
</organism>
<dbReference type="Proteomes" id="UP000504629">
    <property type="component" value="Unplaced"/>
</dbReference>
<dbReference type="GeneID" id="114246581"/>
<dbReference type="AlphaFoldDB" id="A0A6J2JZD2"/>
<protein>
    <submittedName>
        <fullName evidence="3">Uncharacterized protein LOC114246581</fullName>
    </submittedName>
</protein>
<dbReference type="RefSeq" id="XP_028034970.1">
    <property type="nucleotide sequence ID" value="XM_028179169.1"/>
</dbReference>
<name>A0A6J2JZD2_BOMMA</name>
<keyword evidence="2" id="KW-1185">Reference proteome</keyword>
<evidence type="ECO:0000256" key="1">
    <source>
        <dbReference type="SAM" id="MobiDB-lite"/>
    </source>
</evidence>
<dbReference type="OrthoDB" id="2016903at2759"/>
<dbReference type="KEGG" id="bman:114246581"/>
<feature type="region of interest" description="Disordered" evidence="1">
    <location>
        <begin position="71"/>
        <end position="178"/>
    </location>
</feature>
<evidence type="ECO:0000313" key="2">
    <source>
        <dbReference type="Proteomes" id="UP000504629"/>
    </source>
</evidence>
<gene>
    <name evidence="3" type="primary">LOC114246581</name>
</gene>